<dbReference type="Proteomes" id="UP001168877">
    <property type="component" value="Unassembled WGS sequence"/>
</dbReference>
<evidence type="ECO:0000259" key="1">
    <source>
        <dbReference type="Pfam" id="PF13456"/>
    </source>
</evidence>
<sequence length="198" mass="22339">MDGSGQWREKIEDIKNVVSSFYKELFTSSSPSKGCIEDVVRSVGTKITGEMNRSLVAIFRGDKRQHKKNLESWGGFFDGRVSIDIKEAKAVYKGLLAKKSGLHHLAIESDSLNVVRLCRGEIATRSDVLNTINDIQILLDRDDMTSISYVPRICNRVAHEVARRAIDLENYVFLDVLVPSWLQKLALSYVNCNVSFLE</sequence>
<dbReference type="SUPFAM" id="SSF53098">
    <property type="entry name" value="Ribonuclease H-like"/>
    <property type="match status" value="1"/>
</dbReference>
<accession>A0AA39TG80</accession>
<dbReference type="EMBL" id="JAUESC010000002">
    <property type="protein sequence ID" value="KAK0606077.1"/>
    <property type="molecule type" value="Genomic_DNA"/>
</dbReference>
<feature type="domain" description="RNase H type-1" evidence="1">
    <location>
        <begin position="77"/>
        <end position="165"/>
    </location>
</feature>
<name>A0AA39TG80_ACESA</name>
<keyword evidence="3" id="KW-1185">Reference proteome</keyword>
<dbReference type="AlphaFoldDB" id="A0AA39TG80"/>
<dbReference type="Pfam" id="PF13456">
    <property type="entry name" value="RVT_3"/>
    <property type="match status" value="1"/>
</dbReference>
<dbReference type="GO" id="GO:0004523">
    <property type="term" value="F:RNA-DNA hybrid ribonuclease activity"/>
    <property type="evidence" value="ECO:0007669"/>
    <property type="project" value="InterPro"/>
</dbReference>
<proteinExistence type="predicted"/>
<reference evidence="2" key="1">
    <citation type="journal article" date="2022" name="Plant J.">
        <title>Strategies of tolerance reflected in two North American maple genomes.</title>
        <authorList>
            <person name="McEvoy S.L."/>
            <person name="Sezen U.U."/>
            <person name="Trouern-Trend A."/>
            <person name="McMahon S.M."/>
            <person name="Schaberg P.G."/>
            <person name="Yang J."/>
            <person name="Wegrzyn J.L."/>
            <person name="Swenson N.G."/>
        </authorList>
    </citation>
    <scope>NUCLEOTIDE SEQUENCE</scope>
    <source>
        <strain evidence="2">NS2018</strain>
    </source>
</reference>
<comment type="caution">
    <text evidence="2">The sequence shown here is derived from an EMBL/GenBank/DDBJ whole genome shotgun (WGS) entry which is preliminary data.</text>
</comment>
<evidence type="ECO:0000313" key="2">
    <source>
        <dbReference type="EMBL" id="KAK0606077.1"/>
    </source>
</evidence>
<dbReference type="PANTHER" id="PTHR47723">
    <property type="entry name" value="OS05G0353850 PROTEIN"/>
    <property type="match status" value="1"/>
</dbReference>
<dbReference type="Gene3D" id="3.30.420.10">
    <property type="entry name" value="Ribonuclease H-like superfamily/Ribonuclease H"/>
    <property type="match status" value="1"/>
</dbReference>
<reference evidence="2" key="2">
    <citation type="submission" date="2023-06" db="EMBL/GenBank/DDBJ databases">
        <authorList>
            <person name="Swenson N.G."/>
            <person name="Wegrzyn J.L."/>
            <person name="Mcevoy S.L."/>
        </authorList>
    </citation>
    <scope>NUCLEOTIDE SEQUENCE</scope>
    <source>
        <strain evidence="2">NS2018</strain>
        <tissue evidence="2">Leaf</tissue>
    </source>
</reference>
<dbReference type="PANTHER" id="PTHR47723:SF19">
    <property type="entry name" value="POLYNUCLEOTIDYL TRANSFERASE, RIBONUCLEASE H-LIKE SUPERFAMILY PROTEIN"/>
    <property type="match status" value="1"/>
</dbReference>
<gene>
    <name evidence="2" type="ORF">LWI29_033929</name>
</gene>
<dbReference type="CDD" id="cd06222">
    <property type="entry name" value="RNase_H_like"/>
    <property type="match status" value="1"/>
</dbReference>
<evidence type="ECO:0000313" key="3">
    <source>
        <dbReference type="Proteomes" id="UP001168877"/>
    </source>
</evidence>
<dbReference type="GO" id="GO:0003676">
    <property type="term" value="F:nucleic acid binding"/>
    <property type="evidence" value="ECO:0007669"/>
    <property type="project" value="InterPro"/>
</dbReference>
<dbReference type="InterPro" id="IPR002156">
    <property type="entry name" value="RNaseH_domain"/>
</dbReference>
<organism evidence="2 3">
    <name type="scientific">Acer saccharum</name>
    <name type="common">Sugar maple</name>
    <dbReference type="NCBI Taxonomy" id="4024"/>
    <lineage>
        <taxon>Eukaryota</taxon>
        <taxon>Viridiplantae</taxon>
        <taxon>Streptophyta</taxon>
        <taxon>Embryophyta</taxon>
        <taxon>Tracheophyta</taxon>
        <taxon>Spermatophyta</taxon>
        <taxon>Magnoliopsida</taxon>
        <taxon>eudicotyledons</taxon>
        <taxon>Gunneridae</taxon>
        <taxon>Pentapetalae</taxon>
        <taxon>rosids</taxon>
        <taxon>malvids</taxon>
        <taxon>Sapindales</taxon>
        <taxon>Sapindaceae</taxon>
        <taxon>Hippocastanoideae</taxon>
        <taxon>Acereae</taxon>
        <taxon>Acer</taxon>
    </lineage>
</organism>
<dbReference type="InterPro" id="IPR044730">
    <property type="entry name" value="RNase_H-like_dom_plant"/>
</dbReference>
<dbReference type="InterPro" id="IPR012337">
    <property type="entry name" value="RNaseH-like_sf"/>
</dbReference>
<protein>
    <recommendedName>
        <fullName evidence="1">RNase H type-1 domain-containing protein</fullName>
    </recommendedName>
</protein>
<dbReference type="InterPro" id="IPR053151">
    <property type="entry name" value="RNase_H-like"/>
</dbReference>
<dbReference type="InterPro" id="IPR036397">
    <property type="entry name" value="RNaseH_sf"/>
</dbReference>